<dbReference type="Proteomes" id="UP000070444">
    <property type="component" value="Unassembled WGS sequence"/>
</dbReference>
<sequence length="108" mass="12360">MFAMLFITYIVSVISQSDTLISAIIRDNELISTYQSWSLYNTKVRVFEIKEGTTADIFNSGNTFDYGPTSSDFALEFLDIPDNFQGGKNKLWVRFKFQDLIIPISLLL</sequence>
<evidence type="ECO:0000313" key="2">
    <source>
        <dbReference type="EMBL" id="KXN74853.1"/>
    </source>
</evidence>
<gene>
    <name evidence="2" type="ORF">CONCODRAFT_1918</name>
</gene>
<dbReference type="AlphaFoldDB" id="A0A137PIN1"/>
<dbReference type="EMBL" id="KQ964419">
    <property type="protein sequence ID" value="KXN74853.1"/>
    <property type="molecule type" value="Genomic_DNA"/>
</dbReference>
<feature type="chain" id="PRO_5013085333" evidence="1">
    <location>
        <begin position="16"/>
        <end position="108"/>
    </location>
</feature>
<keyword evidence="1" id="KW-0732">Signal</keyword>
<evidence type="ECO:0000256" key="1">
    <source>
        <dbReference type="SAM" id="SignalP"/>
    </source>
</evidence>
<accession>A0A137PIN1</accession>
<protein>
    <submittedName>
        <fullName evidence="2">Uncharacterized protein</fullName>
    </submittedName>
</protein>
<reference evidence="2 3" key="1">
    <citation type="journal article" date="2015" name="Genome Biol. Evol.">
        <title>Phylogenomic analyses indicate that early fungi evolved digesting cell walls of algal ancestors of land plants.</title>
        <authorList>
            <person name="Chang Y."/>
            <person name="Wang S."/>
            <person name="Sekimoto S."/>
            <person name="Aerts A.L."/>
            <person name="Choi C."/>
            <person name="Clum A."/>
            <person name="LaButti K.M."/>
            <person name="Lindquist E.A."/>
            <person name="Yee Ngan C."/>
            <person name="Ohm R.A."/>
            <person name="Salamov A.A."/>
            <person name="Grigoriev I.V."/>
            <person name="Spatafora J.W."/>
            <person name="Berbee M.L."/>
        </authorList>
    </citation>
    <scope>NUCLEOTIDE SEQUENCE [LARGE SCALE GENOMIC DNA]</scope>
    <source>
        <strain evidence="2 3">NRRL 28638</strain>
    </source>
</reference>
<proteinExistence type="predicted"/>
<keyword evidence="3" id="KW-1185">Reference proteome</keyword>
<evidence type="ECO:0000313" key="3">
    <source>
        <dbReference type="Proteomes" id="UP000070444"/>
    </source>
</evidence>
<organism evidence="2 3">
    <name type="scientific">Conidiobolus coronatus (strain ATCC 28846 / CBS 209.66 / NRRL 28638)</name>
    <name type="common">Delacroixia coronata</name>
    <dbReference type="NCBI Taxonomy" id="796925"/>
    <lineage>
        <taxon>Eukaryota</taxon>
        <taxon>Fungi</taxon>
        <taxon>Fungi incertae sedis</taxon>
        <taxon>Zoopagomycota</taxon>
        <taxon>Entomophthoromycotina</taxon>
        <taxon>Entomophthoromycetes</taxon>
        <taxon>Entomophthorales</taxon>
        <taxon>Ancylistaceae</taxon>
        <taxon>Conidiobolus</taxon>
    </lineage>
</organism>
<name>A0A137PIN1_CONC2</name>
<feature type="signal peptide" evidence="1">
    <location>
        <begin position="1"/>
        <end position="15"/>
    </location>
</feature>